<proteinExistence type="predicted"/>
<feature type="domain" description="NB-ARC" evidence="1">
    <location>
        <begin position="275"/>
        <end position="375"/>
    </location>
</feature>
<protein>
    <recommendedName>
        <fullName evidence="1">NB-ARC domain-containing protein</fullName>
    </recommendedName>
</protein>
<organism evidence="2 3">
    <name type="scientific">Sphaerobolus stellatus (strain SS14)</name>
    <dbReference type="NCBI Taxonomy" id="990650"/>
    <lineage>
        <taxon>Eukaryota</taxon>
        <taxon>Fungi</taxon>
        <taxon>Dikarya</taxon>
        <taxon>Basidiomycota</taxon>
        <taxon>Agaricomycotina</taxon>
        <taxon>Agaricomycetes</taxon>
        <taxon>Phallomycetidae</taxon>
        <taxon>Geastrales</taxon>
        <taxon>Sphaerobolaceae</taxon>
        <taxon>Sphaerobolus</taxon>
    </lineage>
</organism>
<keyword evidence="3" id="KW-1185">Reference proteome</keyword>
<sequence length="384" mass="42962">MCGRAVNVLVRLQGRDALADQLSPLCPLHPLTVSLAFRGKGIFSLKLSMSKKLNTPARLGHGIAQAIRIGRQAALPTTEIPGALQPRNSMSTTIPVVDAADTVLTILQDVGKLVKYVPYIEGIAGILSGVIKIHQEMKDKEEYCKEMLGDVLDMSSDILSQLQAISLSAGKDRLEPFRNDLMKYHQLLRELYSDLKQYHQDYQTRSKFIKWAYRKPDAIKKIEKKVKKFKDEYDRHAILNIAMMIATDNPTKISSVLPPPWTPIPIPAPMFGRDNELKNMLSHLMPNKPLCIAILGPGGMGKTTLALHFLNTGNVTNDYNSQLFISCEGRNSLDELLLDIAEQVRIPSEQRKEYLQDQILGALKKLPTIICLDNLETLWEPATL</sequence>
<dbReference type="OrthoDB" id="691197at2759"/>
<dbReference type="GO" id="GO:0016887">
    <property type="term" value="F:ATP hydrolysis activity"/>
    <property type="evidence" value="ECO:0007669"/>
    <property type="project" value="InterPro"/>
</dbReference>
<evidence type="ECO:0000313" key="2">
    <source>
        <dbReference type="EMBL" id="KIJ42440.1"/>
    </source>
</evidence>
<dbReference type="SUPFAM" id="SSF52540">
    <property type="entry name" value="P-loop containing nucleoside triphosphate hydrolases"/>
    <property type="match status" value="1"/>
</dbReference>
<evidence type="ECO:0000313" key="3">
    <source>
        <dbReference type="Proteomes" id="UP000054279"/>
    </source>
</evidence>
<name>A0A0C9VV66_SPHS4</name>
<feature type="non-terminal residue" evidence="2">
    <location>
        <position position="384"/>
    </location>
</feature>
<gene>
    <name evidence="2" type="ORF">M422DRAFT_254535</name>
</gene>
<reference evidence="2 3" key="1">
    <citation type="submission" date="2014-06" db="EMBL/GenBank/DDBJ databases">
        <title>Evolutionary Origins and Diversification of the Mycorrhizal Mutualists.</title>
        <authorList>
            <consortium name="DOE Joint Genome Institute"/>
            <consortium name="Mycorrhizal Genomics Consortium"/>
            <person name="Kohler A."/>
            <person name="Kuo A."/>
            <person name="Nagy L.G."/>
            <person name="Floudas D."/>
            <person name="Copeland A."/>
            <person name="Barry K.W."/>
            <person name="Cichocki N."/>
            <person name="Veneault-Fourrey C."/>
            <person name="LaButti K."/>
            <person name="Lindquist E.A."/>
            <person name="Lipzen A."/>
            <person name="Lundell T."/>
            <person name="Morin E."/>
            <person name="Murat C."/>
            <person name="Riley R."/>
            <person name="Ohm R."/>
            <person name="Sun H."/>
            <person name="Tunlid A."/>
            <person name="Henrissat B."/>
            <person name="Grigoriev I.V."/>
            <person name="Hibbett D.S."/>
            <person name="Martin F."/>
        </authorList>
    </citation>
    <scope>NUCLEOTIDE SEQUENCE [LARGE SCALE GENOMIC DNA]</scope>
    <source>
        <strain evidence="2 3">SS14</strain>
    </source>
</reference>
<dbReference type="Gene3D" id="3.40.50.300">
    <property type="entry name" value="P-loop containing nucleotide triphosphate hydrolases"/>
    <property type="match status" value="1"/>
</dbReference>
<dbReference type="InterPro" id="IPR027417">
    <property type="entry name" value="P-loop_NTPase"/>
</dbReference>
<dbReference type="AlphaFoldDB" id="A0A0C9VV66"/>
<dbReference type="HOGENOM" id="CLU_738038_0_0_1"/>
<evidence type="ECO:0000259" key="1">
    <source>
        <dbReference type="Pfam" id="PF00931"/>
    </source>
</evidence>
<dbReference type="Proteomes" id="UP000054279">
    <property type="component" value="Unassembled WGS sequence"/>
</dbReference>
<dbReference type="InterPro" id="IPR002182">
    <property type="entry name" value="NB-ARC"/>
</dbReference>
<accession>A0A0C9VV66</accession>
<dbReference type="EMBL" id="KN837130">
    <property type="protein sequence ID" value="KIJ42440.1"/>
    <property type="molecule type" value="Genomic_DNA"/>
</dbReference>
<dbReference type="Pfam" id="PF00931">
    <property type="entry name" value="NB-ARC"/>
    <property type="match status" value="1"/>
</dbReference>